<gene>
    <name evidence="2" type="ORF">N9A08_12780</name>
</gene>
<feature type="compositionally biased region" description="Low complexity" evidence="1">
    <location>
        <begin position="189"/>
        <end position="199"/>
    </location>
</feature>
<reference evidence="2" key="1">
    <citation type="submission" date="2022-09" db="EMBL/GenBank/DDBJ databases">
        <authorList>
            <person name="Li D."/>
            <person name="Cheng J."/>
            <person name="Li Y."/>
        </authorList>
    </citation>
    <scope>NUCLEOTIDE SEQUENCE</scope>
    <source>
        <strain evidence="2">DL</strain>
    </source>
</reference>
<evidence type="ECO:0000256" key="1">
    <source>
        <dbReference type="SAM" id="MobiDB-lite"/>
    </source>
</evidence>
<dbReference type="RefSeq" id="WP_263127493.1">
    <property type="nucleotide sequence ID" value="NZ_CP106856.1"/>
</dbReference>
<dbReference type="EMBL" id="CP106856">
    <property type="protein sequence ID" value="UYB35492.1"/>
    <property type="molecule type" value="Genomic_DNA"/>
</dbReference>
<protein>
    <submittedName>
        <fullName evidence="2">Uncharacterized protein</fullName>
    </submittedName>
</protein>
<feature type="region of interest" description="Disordered" evidence="1">
    <location>
        <begin position="188"/>
        <end position="207"/>
    </location>
</feature>
<proteinExistence type="predicted"/>
<organism evidence="2 3">
    <name type="scientific">Arthrobacter koreensis</name>
    <dbReference type="NCBI Taxonomy" id="199136"/>
    <lineage>
        <taxon>Bacteria</taxon>
        <taxon>Bacillati</taxon>
        <taxon>Actinomycetota</taxon>
        <taxon>Actinomycetes</taxon>
        <taxon>Micrococcales</taxon>
        <taxon>Micrococcaceae</taxon>
        <taxon>Arthrobacter</taxon>
    </lineage>
</organism>
<dbReference type="Proteomes" id="UP001063368">
    <property type="component" value="Chromosome"/>
</dbReference>
<name>A0ABY6FRN9_9MICC</name>
<accession>A0ABY6FRN9</accession>
<evidence type="ECO:0000313" key="3">
    <source>
        <dbReference type="Proteomes" id="UP001063368"/>
    </source>
</evidence>
<sequence length="360" mass="40710">MDMWNDDDWRGLTGNAQGLYLKLLTHPTLTYCGVADWRPGRLAKLTMSMTAQDVIEGAKELQAAAFAYVDEETEEIFLRSFVRHDGLLKHPRLSISMAKDFAAVASPRVRGFFVWELKKMFSEEPELKLWSDRRLQTILKGRSEDMKEFCRTSCQGEVKGLGQGLAQGFAMDDPKGLANPMAKVLPCDSMPTTTATTTSSKEDTSSSEIADAIFRPDVEALLGRLEARVQENGFRAPARTKKNQDAARLLLDRDRYTVEDITAIIDWATSNEFWRTNIRSMSKLREKIETLKAQATRTQPQSVRADTPVDPNKVLGADYWTPGTPPEGLSVDQEVLWAKEQRARHQEERVAEAKRRLQRV</sequence>
<evidence type="ECO:0000313" key="2">
    <source>
        <dbReference type="EMBL" id="UYB35492.1"/>
    </source>
</evidence>
<keyword evidence="3" id="KW-1185">Reference proteome</keyword>